<dbReference type="PANTHER" id="PTHR31139">
    <property type="entry name" value="ECTOPIC P GRANULES PROTEIN 5 HOMOLOG"/>
    <property type="match status" value="1"/>
</dbReference>
<keyword evidence="1" id="KW-0472">Membrane</keyword>
<dbReference type="PANTHER" id="PTHR31139:SF4">
    <property type="entry name" value="ECTOPIC P GRANULES PROTEIN 5 HOMOLOG"/>
    <property type="match status" value="1"/>
</dbReference>
<evidence type="ECO:0000259" key="2">
    <source>
        <dbReference type="Pfam" id="PF26103"/>
    </source>
</evidence>
<feature type="non-terminal residue" evidence="3">
    <location>
        <position position="1"/>
    </location>
</feature>
<dbReference type="AlphaFoldDB" id="A0ABD2MGP0"/>
<name>A0ABD2MGP0_9CUCU</name>
<feature type="transmembrane region" description="Helical" evidence="1">
    <location>
        <begin position="382"/>
        <end position="400"/>
    </location>
</feature>
<protein>
    <recommendedName>
        <fullName evidence="2">Epg5-like central TPR repeats domain-containing protein</fullName>
    </recommendedName>
</protein>
<sequence>ILQQQLKCNPSTAELGVELFYYILPLLNEETTNYLPTKTLFFTCLEKLGESHICGVEFEMPRLLGRILKEPCLSEYLSPHFSPSNVCTANLLIMYKSISQEIGQKYDVSFALLSKFDVDNWLHMKNPKLNQRSQFIEIVIKGLSALGSDPPVEAMMLHGLYRKHLLTVFEFQFPEHYGEILASLLQSSSGTTDVAPIAISVWVDVLNSLAHPTQIHIKISLREQLRAYAQNQEKLHYQEILETTELLARHFTQERLQYGLYGLYPKCRHYMDVYALLLGMIGHGLIISSLNTHQGLVSDKMCEKVWPYIRDMFAPLIAPYSMQNVKENMASWIQQLTDDRSVLLPWITADVQCAQKILNSFQECILFLLHVLPGKFYFDVDVLALTTIISACGIILNYIWQWYVTTYAHGSVKEHILNPIHQTLLVLPWHNFWPSLNDLEVMLRVSILKKLRCVSQ</sequence>
<evidence type="ECO:0000256" key="1">
    <source>
        <dbReference type="SAM" id="Phobius"/>
    </source>
</evidence>
<proteinExistence type="predicted"/>
<dbReference type="InterPro" id="IPR051436">
    <property type="entry name" value="Autophagy-related_EPG5"/>
</dbReference>
<dbReference type="InterPro" id="IPR059030">
    <property type="entry name" value="TPR_Epg5_mid"/>
</dbReference>
<keyword evidence="1" id="KW-0812">Transmembrane</keyword>
<keyword evidence="1" id="KW-1133">Transmembrane helix</keyword>
<dbReference type="Pfam" id="PF26103">
    <property type="entry name" value="TPR_Epg5"/>
    <property type="match status" value="1"/>
</dbReference>
<keyword evidence="4" id="KW-1185">Reference proteome</keyword>
<dbReference type="EMBL" id="JABFTP020000001">
    <property type="protein sequence ID" value="KAL3265469.1"/>
    <property type="molecule type" value="Genomic_DNA"/>
</dbReference>
<comment type="caution">
    <text evidence="3">The sequence shown here is derived from an EMBL/GenBank/DDBJ whole genome shotgun (WGS) entry which is preliminary data.</text>
</comment>
<organism evidence="3 4">
    <name type="scientific">Cryptolaemus montrouzieri</name>
    <dbReference type="NCBI Taxonomy" id="559131"/>
    <lineage>
        <taxon>Eukaryota</taxon>
        <taxon>Metazoa</taxon>
        <taxon>Ecdysozoa</taxon>
        <taxon>Arthropoda</taxon>
        <taxon>Hexapoda</taxon>
        <taxon>Insecta</taxon>
        <taxon>Pterygota</taxon>
        <taxon>Neoptera</taxon>
        <taxon>Endopterygota</taxon>
        <taxon>Coleoptera</taxon>
        <taxon>Polyphaga</taxon>
        <taxon>Cucujiformia</taxon>
        <taxon>Coccinelloidea</taxon>
        <taxon>Coccinellidae</taxon>
        <taxon>Scymninae</taxon>
        <taxon>Scymnini</taxon>
        <taxon>Cryptolaemus</taxon>
    </lineage>
</organism>
<evidence type="ECO:0000313" key="4">
    <source>
        <dbReference type="Proteomes" id="UP001516400"/>
    </source>
</evidence>
<accession>A0ABD2MGP0</accession>
<feature type="domain" description="Epg5-like central TPR repeats" evidence="2">
    <location>
        <begin position="59"/>
        <end position="446"/>
    </location>
</feature>
<dbReference type="Proteomes" id="UP001516400">
    <property type="component" value="Unassembled WGS sequence"/>
</dbReference>
<dbReference type="GO" id="GO:0006914">
    <property type="term" value="P:autophagy"/>
    <property type="evidence" value="ECO:0007669"/>
    <property type="project" value="UniProtKB-KW"/>
</dbReference>
<evidence type="ECO:0000313" key="3">
    <source>
        <dbReference type="EMBL" id="KAL3265469.1"/>
    </source>
</evidence>
<reference evidence="3 4" key="1">
    <citation type="journal article" date="2021" name="BMC Biol.">
        <title>Horizontally acquired antibacterial genes associated with adaptive radiation of ladybird beetles.</title>
        <authorList>
            <person name="Li H.S."/>
            <person name="Tang X.F."/>
            <person name="Huang Y.H."/>
            <person name="Xu Z.Y."/>
            <person name="Chen M.L."/>
            <person name="Du X.Y."/>
            <person name="Qiu B.Y."/>
            <person name="Chen P.T."/>
            <person name="Zhang W."/>
            <person name="Slipinski A."/>
            <person name="Escalona H.E."/>
            <person name="Waterhouse R.M."/>
            <person name="Zwick A."/>
            <person name="Pang H."/>
        </authorList>
    </citation>
    <scope>NUCLEOTIDE SEQUENCE [LARGE SCALE GENOMIC DNA]</scope>
    <source>
        <strain evidence="3">SYSU2018</strain>
    </source>
</reference>
<gene>
    <name evidence="3" type="ORF">HHI36_009673</name>
</gene>